<organism evidence="8 9">
    <name type="scientific">Trichonephila clavata</name>
    <name type="common">Joro spider</name>
    <name type="synonym">Nephila clavata</name>
    <dbReference type="NCBI Taxonomy" id="2740835"/>
    <lineage>
        <taxon>Eukaryota</taxon>
        <taxon>Metazoa</taxon>
        <taxon>Ecdysozoa</taxon>
        <taxon>Arthropoda</taxon>
        <taxon>Chelicerata</taxon>
        <taxon>Arachnida</taxon>
        <taxon>Araneae</taxon>
        <taxon>Araneomorphae</taxon>
        <taxon>Entelegynae</taxon>
        <taxon>Araneoidea</taxon>
        <taxon>Nephilidae</taxon>
        <taxon>Trichonephila</taxon>
    </lineage>
</organism>
<feature type="domain" description="Ubiquitin-like protease family profile" evidence="7">
    <location>
        <begin position="1"/>
        <end position="105"/>
    </location>
</feature>
<sequence length="105" mass="12232">MEERRQDLVKRWTRKVDLFSKDYIVIPVNVCCHWYLVMVCFPSNVTNFSNIVKEPEMNSENMANEQDKNEKIKMQMAYKEGGSQSSESMVTNAASDSNSNRSQRQ</sequence>
<dbReference type="GO" id="GO:0070139">
    <property type="term" value="F:SUMO-specific endopeptidase activity"/>
    <property type="evidence" value="ECO:0007669"/>
    <property type="project" value="TreeGrafter"/>
</dbReference>
<accession>A0A8X6GKG0</accession>
<dbReference type="InterPro" id="IPR038765">
    <property type="entry name" value="Papain-like_cys_pep_sf"/>
</dbReference>
<gene>
    <name evidence="8" type="ORF">TNCT_552441</name>
</gene>
<dbReference type="Gene3D" id="3.30.310.130">
    <property type="entry name" value="Ubiquitin-related"/>
    <property type="match status" value="1"/>
</dbReference>
<evidence type="ECO:0000259" key="7">
    <source>
        <dbReference type="PROSITE" id="PS50600"/>
    </source>
</evidence>
<keyword evidence="3" id="KW-0645">Protease</keyword>
<dbReference type="InterPro" id="IPR003653">
    <property type="entry name" value="Peptidase_C48_C"/>
</dbReference>
<evidence type="ECO:0000256" key="3">
    <source>
        <dbReference type="ARBA" id="ARBA00022670"/>
    </source>
</evidence>
<dbReference type="InterPro" id="IPR051947">
    <property type="entry name" value="Sentrin-specific_protease"/>
</dbReference>
<evidence type="ECO:0000313" key="9">
    <source>
        <dbReference type="Proteomes" id="UP000887116"/>
    </source>
</evidence>
<keyword evidence="5" id="KW-0378">Hydrolase</keyword>
<comment type="caution">
    <text evidence="8">The sequence shown here is derived from an EMBL/GenBank/DDBJ whole genome shotgun (WGS) entry which is preliminary data.</text>
</comment>
<evidence type="ECO:0000256" key="1">
    <source>
        <dbReference type="ARBA" id="ARBA00005234"/>
    </source>
</evidence>
<dbReference type="GO" id="GO:0005634">
    <property type="term" value="C:nucleus"/>
    <property type="evidence" value="ECO:0007669"/>
    <property type="project" value="TreeGrafter"/>
</dbReference>
<protein>
    <recommendedName>
        <fullName evidence="7">Ubiquitin-like protease family profile domain-containing protein</fullName>
    </recommendedName>
</protein>
<dbReference type="OrthoDB" id="6492864at2759"/>
<dbReference type="PANTHER" id="PTHR46896">
    <property type="entry name" value="SENTRIN-SPECIFIC PROTEASE"/>
    <property type="match status" value="1"/>
</dbReference>
<dbReference type="GO" id="GO:0016926">
    <property type="term" value="P:protein desumoylation"/>
    <property type="evidence" value="ECO:0007669"/>
    <property type="project" value="TreeGrafter"/>
</dbReference>
<comment type="similarity">
    <text evidence="1">Belongs to the peptidase C48 family.</text>
</comment>
<feature type="compositionally biased region" description="Polar residues" evidence="6">
    <location>
        <begin position="82"/>
        <end position="105"/>
    </location>
</feature>
<name>A0A8X6GKG0_TRICU</name>
<dbReference type="PANTHER" id="PTHR46896:SF3">
    <property type="entry name" value="FI06413P-RELATED"/>
    <property type="match status" value="1"/>
</dbReference>
<keyword evidence="2" id="KW-0597">Phosphoprotein</keyword>
<dbReference type="AlphaFoldDB" id="A0A8X6GKG0"/>
<keyword evidence="4" id="KW-0833">Ubl conjugation pathway</keyword>
<dbReference type="Pfam" id="PF02902">
    <property type="entry name" value="Peptidase_C48"/>
    <property type="match status" value="1"/>
</dbReference>
<dbReference type="Proteomes" id="UP000887116">
    <property type="component" value="Unassembled WGS sequence"/>
</dbReference>
<dbReference type="SUPFAM" id="SSF54001">
    <property type="entry name" value="Cysteine proteinases"/>
    <property type="match status" value="1"/>
</dbReference>
<dbReference type="GO" id="GO:0006508">
    <property type="term" value="P:proteolysis"/>
    <property type="evidence" value="ECO:0007669"/>
    <property type="project" value="UniProtKB-KW"/>
</dbReference>
<dbReference type="GO" id="GO:0005737">
    <property type="term" value="C:cytoplasm"/>
    <property type="evidence" value="ECO:0007669"/>
    <property type="project" value="TreeGrafter"/>
</dbReference>
<keyword evidence="9" id="KW-1185">Reference proteome</keyword>
<evidence type="ECO:0000256" key="6">
    <source>
        <dbReference type="SAM" id="MobiDB-lite"/>
    </source>
</evidence>
<dbReference type="PROSITE" id="PS50600">
    <property type="entry name" value="ULP_PROTEASE"/>
    <property type="match status" value="1"/>
</dbReference>
<proteinExistence type="inferred from homology"/>
<evidence type="ECO:0000256" key="4">
    <source>
        <dbReference type="ARBA" id="ARBA00022786"/>
    </source>
</evidence>
<reference evidence="8" key="1">
    <citation type="submission" date="2020-07" db="EMBL/GenBank/DDBJ databases">
        <title>Multicomponent nature underlies the extraordinary mechanical properties of spider dragline silk.</title>
        <authorList>
            <person name="Kono N."/>
            <person name="Nakamura H."/>
            <person name="Mori M."/>
            <person name="Yoshida Y."/>
            <person name="Ohtoshi R."/>
            <person name="Malay A.D."/>
            <person name="Moran D.A.P."/>
            <person name="Tomita M."/>
            <person name="Numata K."/>
            <person name="Arakawa K."/>
        </authorList>
    </citation>
    <scope>NUCLEOTIDE SEQUENCE</scope>
</reference>
<evidence type="ECO:0000256" key="2">
    <source>
        <dbReference type="ARBA" id="ARBA00022553"/>
    </source>
</evidence>
<evidence type="ECO:0000256" key="5">
    <source>
        <dbReference type="ARBA" id="ARBA00022801"/>
    </source>
</evidence>
<feature type="region of interest" description="Disordered" evidence="6">
    <location>
        <begin position="58"/>
        <end position="105"/>
    </location>
</feature>
<dbReference type="EMBL" id="BMAO01010685">
    <property type="protein sequence ID" value="GFQ68784.1"/>
    <property type="molecule type" value="Genomic_DNA"/>
</dbReference>
<evidence type="ECO:0000313" key="8">
    <source>
        <dbReference type="EMBL" id="GFQ68784.1"/>
    </source>
</evidence>